<dbReference type="EMBL" id="JACEFO010003312">
    <property type="protein sequence ID" value="KAF8641688.1"/>
    <property type="molecule type" value="Genomic_DNA"/>
</dbReference>
<evidence type="ECO:0000313" key="2">
    <source>
        <dbReference type="Proteomes" id="UP000636709"/>
    </source>
</evidence>
<comment type="caution">
    <text evidence="1">The sequence shown here is derived from an EMBL/GenBank/DDBJ whole genome shotgun (WGS) entry which is preliminary data.</text>
</comment>
<organism evidence="1 2">
    <name type="scientific">Digitaria exilis</name>
    <dbReference type="NCBI Taxonomy" id="1010633"/>
    <lineage>
        <taxon>Eukaryota</taxon>
        <taxon>Viridiplantae</taxon>
        <taxon>Streptophyta</taxon>
        <taxon>Embryophyta</taxon>
        <taxon>Tracheophyta</taxon>
        <taxon>Spermatophyta</taxon>
        <taxon>Magnoliopsida</taxon>
        <taxon>Liliopsida</taxon>
        <taxon>Poales</taxon>
        <taxon>Poaceae</taxon>
        <taxon>PACMAD clade</taxon>
        <taxon>Panicoideae</taxon>
        <taxon>Panicodae</taxon>
        <taxon>Paniceae</taxon>
        <taxon>Anthephorinae</taxon>
        <taxon>Digitaria</taxon>
    </lineage>
</organism>
<reference evidence="1" key="1">
    <citation type="submission" date="2020-07" db="EMBL/GenBank/DDBJ databases">
        <title>Genome sequence and genetic diversity analysis of an under-domesticated orphan crop, white fonio (Digitaria exilis).</title>
        <authorList>
            <person name="Bennetzen J.L."/>
            <person name="Chen S."/>
            <person name="Ma X."/>
            <person name="Wang X."/>
            <person name="Yssel A.E.J."/>
            <person name="Chaluvadi S.R."/>
            <person name="Johnson M."/>
            <person name="Gangashetty P."/>
            <person name="Hamidou F."/>
            <person name="Sanogo M.D."/>
            <person name="Zwaenepoel A."/>
            <person name="Wallace J."/>
            <person name="Van De Peer Y."/>
            <person name="Van Deynze A."/>
        </authorList>
    </citation>
    <scope>NUCLEOTIDE SEQUENCE</scope>
    <source>
        <tissue evidence="1">Leaves</tissue>
    </source>
</reference>
<sequence>MLCCPTSNSGDC</sequence>
<evidence type="ECO:0000313" key="1">
    <source>
        <dbReference type="EMBL" id="KAF8641688.1"/>
    </source>
</evidence>
<gene>
    <name evidence="1" type="ORF">HU200_067710</name>
</gene>
<accession>A0A835A5I3</accession>
<name>A0A835A5I3_9POAL</name>
<protein>
    <submittedName>
        <fullName evidence="1">Uncharacterized protein</fullName>
    </submittedName>
</protein>
<dbReference type="Proteomes" id="UP000636709">
    <property type="component" value="Unassembled WGS sequence"/>
</dbReference>
<keyword evidence="2" id="KW-1185">Reference proteome</keyword>
<proteinExistence type="predicted"/>